<name>A0A6A1R1A5_9BURK</name>
<evidence type="ECO:0000313" key="2">
    <source>
        <dbReference type="EMBL" id="KAB0586151.1"/>
    </source>
</evidence>
<sequence length="348" mass="39457">MLEVEREPVVFNLSADVDKDDPKAIANLTLNEPLWTGSQLQFAALLDNPDKERFISAAWNQWLNAKGTTMRLSFSDFKGSDNSSYFQYAYDDTTYQRKLDLGISHPWQLSAQGSTIIGANLYGLNYRKAYYFQAFDEELGYEEKVRALQAHIHWQRSSTYMAHNARLAFTQGLNALGAGSSETAGLLPSTAKFNFSRLNLDYEARWRTQSLWGAGFAINGQMSPDTVPTSERVSYGSWRFGRGYLAGEAAGDQGVGVSLEMNRMFSSPSNRWIKTLEPYLLFEEARTWFHESAYRDQTLRSTSLGVRFGDQRYYSLDLSVSKPQGDRSPQNPARKLRYGLALTYQFGK</sequence>
<dbReference type="GO" id="GO:0008320">
    <property type="term" value="F:protein transmembrane transporter activity"/>
    <property type="evidence" value="ECO:0007669"/>
    <property type="project" value="TreeGrafter"/>
</dbReference>
<evidence type="ECO:0000259" key="1">
    <source>
        <dbReference type="Pfam" id="PF03865"/>
    </source>
</evidence>
<dbReference type="Gene3D" id="2.40.160.50">
    <property type="entry name" value="membrane protein fhac: a member of the omp85/tpsb transporter family"/>
    <property type="match status" value="1"/>
</dbReference>
<dbReference type="AlphaFoldDB" id="A0A6A1R1A5"/>
<proteinExistence type="predicted"/>
<dbReference type="InterPro" id="IPR051544">
    <property type="entry name" value="TPS_OM_transporter"/>
</dbReference>
<reference evidence="2" key="1">
    <citation type="submission" date="2019-09" db="EMBL/GenBank/DDBJ databases">
        <title>Draft genome sequences of 48 bacterial type strains from the CCUG.</title>
        <authorList>
            <person name="Tunovic T."/>
            <person name="Pineiro-Iglesias B."/>
            <person name="Unosson C."/>
            <person name="Inganas E."/>
            <person name="Ohlen M."/>
            <person name="Cardew S."/>
            <person name="Jensie-Markopoulos S."/>
            <person name="Salva-Serra F."/>
            <person name="Jaen-Luchoro D."/>
            <person name="Karlsson R."/>
            <person name="Svensson-Stadler L."/>
            <person name="Chun J."/>
            <person name="Moore E."/>
        </authorList>
    </citation>
    <scope>NUCLEOTIDE SEQUENCE</scope>
    <source>
        <strain evidence="2">CCUG 15333</strain>
    </source>
</reference>
<protein>
    <submittedName>
        <fullName evidence="2">ShlB/FhaC/HecB family hemolysin secretion/activation protein</fullName>
    </submittedName>
</protein>
<dbReference type="InterPro" id="IPR005565">
    <property type="entry name" value="Hemolysn_activator_HlyB_C"/>
</dbReference>
<accession>A0A6A1R1A5</accession>
<dbReference type="GO" id="GO:0098046">
    <property type="term" value="C:type V protein secretion system complex"/>
    <property type="evidence" value="ECO:0007669"/>
    <property type="project" value="TreeGrafter"/>
</dbReference>
<dbReference type="SMR" id="A0A6A1R1A5"/>
<dbReference type="PANTHER" id="PTHR34597:SF3">
    <property type="entry name" value="OUTER MEMBRANE TRANSPORTER CDIB"/>
    <property type="match status" value="1"/>
</dbReference>
<gene>
    <name evidence="2" type="ORF">F7P80_10970</name>
</gene>
<feature type="domain" description="Haemolysin activator HlyB C-terminal" evidence="1">
    <location>
        <begin position="136"/>
        <end position="307"/>
    </location>
</feature>
<dbReference type="EMBL" id="VZOT01000007">
    <property type="protein sequence ID" value="KAB0586151.1"/>
    <property type="molecule type" value="Genomic_DNA"/>
</dbReference>
<dbReference type="RefSeq" id="WP_151044733.1">
    <property type="nucleotide sequence ID" value="NZ_VZOT01000007.1"/>
</dbReference>
<organism evidence="2">
    <name type="scientific">Comamonas kerstersii</name>
    <dbReference type="NCBI Taxonomy" id="225992"/>
    <lineage>
        <taxon>Bacteria</taxon>
        <taxon>Pseudomonadati</taxon>
        <taxon>Pseudomonadota</taxon>
        <taxon>Betaproteobacteria</taxon>
        <taxon>Burkholderiales</taxon>
        <taxon>Comamonadaceae</taxon>
        <taxon>Comamonas</taxon>
    </lineage>
</organism>
<dbReference type="Pfam" id="PF03865">
    <property type="entry name" value="ShlB"/>
    <property type="match status" value="1"/>
</dbReference>
<comment type="caution">
    <text evidence="2">The sequence shown here is derived from an EMBL/GenBank/DDBJ whole genome shotgun (WGS) entry which is preliminary data.</text>
</comment>
<dbReference type="PANTHER" id="PTHR34597">
    <property type="entry name" value="SLR1661 PROTEIN"/>
    <property type="match status" value="1"/>
</dbReference>
<dbReference type="GO" id="GO:0046819">
    <property type="term" value="P:protein secretion by the type V secretion system"/>
    <property type="evidence" value="ECO:0007669"/>
    <property type="project" value="TreeGrafter"/>
</dbReference>